<reference evidence="1 2" key="1">
    <citation type="submission" date="2020-06" db="EMBL/GenBank/DDBJ databases">
        <title>The yeast mating-type switching endonuclease HO is a domesticated member of an unorthodox homing genetic element family.</title>
        <authorList>
            <person name="Coughlan A.Y."/>
            <person name="Lombardi L."/>
            <person name="Braun-Galleani S."/>
            <person name="Martos A.R."/>
            <person name="Galeote V."/>
            <person name="Bigey F."/>
            <person name="Dequin S."/>
            <person name="Byrne K.P."/>
            <person name="Wolfe K.H."/>
        </authorList>
    </citation>
    <scope>NUCLEOTIDE SEQUENCE [LARGE SCALE GENOMIC DNA]</scope>
    <source>
        <strain evidence="1 2">CBS2947</strain>
    </source>
</reference>
<keyword evidence="2" id="KW-1185">Reference proteome</keyword>
<evidence type="ECO:0000313" key="1">
    <source>
        <dbReference type="EMBL" id="QLQ77861.1"/>
    </source>
</evidence>
<dbReference type="OrthoDB" id="4066493at2759"/>
<evidence type="ECO:0000313" key="2">
    <source>
        <dbReference type="Proteomes" id="UP000510647"/>
    </source>
</evidence>
<name>A0A7H9HL00_9SACH</name>
<protein>
    <submittedName>
        <fullName evidence="1">Uncharacterized protein</fullName>
    </submittedName>
</protein>
<dbReference type="AlphaFoldDB" id="A0A7H9HL00"/>
<sequence>MDESDEKLGGYTVVPVSLFCEQYAVSKEVKRTFGLYNDGVRAISSTEFEQLKLGLKSCAAKRQREESAWQSKKRFSLMESLEGNTLGSVYSCNVSHTLILSSDVLHSDLEPSRQDGKQMLVSEDNEETQDIGFETQVQILASSAGSILSIPEGSRIDRKPCHILLSEVSNDRNSSPPLHD</sequence>
<accession>A0A7H9HL00</accession>
<dbReference type="Proteomes" id="UP000510647">
    <property type="component" value="Chromosome 1"/>
</dbReference>
<organism evidence="1 2">
    <name type="scientific">Torulaspora globosa</name>
    <dbReference type="NCBI Taxonomy" id="48254"/>
    <lineage>
        <taxon>Eukaryota</taxon>
        <taxon>Fungi</taxon>
        <taxon>Dikarya</taxon>
        <taxon>Ascomycota</taxon>
        <taxon>Saccharomycotina</taxon>
        <taxon>Saccharomycetes</taxon>
        <taxon>Saccharomycetales</taxon>
        <taxon>Saccharomycetaceae</taxon>
        <taxon>Torulaspora</taxon>
    </lineage>
</organism>
<gene>
    <name evidence="1" type="ORF">HG537_0A01080</name>
</gene>
<proteinExistence type="predicted"/>
<dbReference type="EMBL" id="CP059267">
    <property type="protein sequence ID" value="QLQ77861.1"/>
    <property type="molecule type" value="Genomic_DNA"/>
</dbReference>